<dbReference type="PROSITE" id="PS51168">
    <property type="entry name" value="CHORISMATE_MUT_2"/>
    <property type="match status" value="1"/>
</dbReference>
<dbReference type="PIRSF" id="PIRSF026640">
    <property type="entry name" value="Peripl_chor_mut"/>
    <property type="match status" value="1"/>
</dbReference>
<keyword evidence="4 5" id="KW-0413">Isomerase</keyword>
<feature type="domain" description="Chorismate mutase" evidence="7">
    <location>
        <begin position="1"/>
        <end position="110"/>
    </location>
</feature>
<protein>
    <recommendedName>
        <fullName evidence="2 5">Chorismate mutase</fullName>
        <ecNumber evidence="2 5">5.4.99.5</ecNumber>
    </recommendedName>
</protein>
<dbReference type="Proteomes" id="UP001265083">
    <property type="component" value="Unassembled WGS sequence"/>
</dbReference>
<feature type="chain" id="PRO_5047415115" description="Chorismate mutase" evidence="6">
    <location>
        <begin position="25"/>
        <end position="197"/>
    </location>
</feature>
<comment type="caution">
    <text evidence="8">The sequence shown here is derived from an EMBL/GenBank/DDBJ whole genome shotgun (WGS) entry which is preliminary data.</text>
</comment>
<evidence type="ECO:0000313" key="8">
    <source>
        <dbReference type="EMBL" id="MDS1112646.1"/>
    </source>
</evidence>
<evidence type="ECO:0000256" key="3">
    <source>
        <dbReference type="ARBA" id="ARBA00022729"/>
    </source>
</evidence>
<dbReference type="GO" id="GO:0004106">
    <property type="term" value="F:chorismate mutase activity"/>
    <property type="evidence" value="ECO:0007669"/>
    <property type="project" value="UniProtKB-EC"/>
</dbReference>
<keyword evidence="9" id="KW-1185">Reference proteome</keyword>
<accession>A0ABU2GMF4</accession>
<dbReference type="Pfam" id="PF01817">
    <property type="entry name" value="CM_2"/>
    <property type="match status" value="1"/>
</dbReference>
<dbReference type="PANTHER" id="PTHR38041">
    <property type="entry name" value="CHORISMATE MUTASE"/>
    <property type="match status" value="1"/>
</dbReference>
<evidence type="ECO:0000256" key="6">
    <source>
        <dbReference type="SAM" id="SignalP"/>
    </source>
</evidence>
<dbReference type="NCBIfam" id="TIGR01806">
    <property type="entry name" value="CM_mono2"/>
    <property type="match status" value="1"/>
</dbReference>
<comment type="function">
    <text evidence="5">Catalyzes the Claisen rearrangement of chorismate to prephenate.</text>
</comment>
<evidence type="ECO:0000256" key="2">
    <source>
        <dbReference type="ARBA" id="ARBA00012404"/>
    </source>
</evidence>
<evidence type="ECO:0000256" key="5">
    <source>
        <dbReference type="PIRNR" id="PIRNR026640"/>
    </source>
</evidence>
<evidence type="ECO:0000256" key="1">
    <source>
        <dbReference type="ARBA" id="ARBA00004817"/>
    </source>
</evidence>
<comment type="catalytic activity">
    <reaction evidence="5">
        <text>chorismate = prephenate</text>
        <dbReference type="Rhea" id="RHEA:13897"/>
        <dbReference type="ChEBI" id="CHEBI:29748"/>
        <dbReference type="ChEBI" id="CHEBI:29934"/>
        <dbReference type="EC" id="5.4.99.5"/>
    </reaction>
</comment>
<keyword evidence="3 6" id="KW-0732">Signal</keyword>
<evidence type="ECO:0000313" key="9">
    <source>
        <dbReference type="Proteomes" id="UP001265083"/>
    </source>
</evidence>
<feature type="signal peptide" evidence="6">
    <location>
        <begin position="1"/>
        <end position="24"/>
    </location>
</feature>
<dbReference type="RefSeq" id="WP_310949221.1">
    <property type="nucleotide sequence ID" value="NZ_JAVLUS010000002.1"/>
</dbReference>
<dbReference type="InterPro" id="IPR008240">
    <property type="entry name" value="Chorismate_mutase_periplasmic"/>
</dbReference>
<sequence length="197" mass="20199">MRMRVFLVGLIAATAMLVAPPLSAPPLSTAAPAPVLSGLTNAIAGRLALADAVAASKWASGAPIDDPAREQVVLDTVSQLALARNLDPAYVRNVFRDQIEASKTVQRGLFAQWRLPGQTAPPATPDLGPVRAAINEFNVAIVDELADSRDVVATLSCPPELAVSSSQSAAAARFDPLHVAALVQAGASVCAVSTGSS</sequence>
<reference evidence="8 9" key="1">
    <citation type="submission" date="2023-08" db="EMBL/GenBank/DDBJ databases">
        <title>Bioegradation of LLDPE and BLDPE plastic by marine bacteria from coast plastic debris.</title>
        <authorList>
            <person name="Rong Z."/>
        </authorList>
    </citation>
    <scope>NUCLEOTIDE SEQUENCE [LARGE SCALE GENOMIC DNA]</scope>
    <source>
        <strain evidence="8 9">Z-2</strain>
    </source>
</reference>
<evidence type="ECO:0000259" key="7">
    <source>
        <dbReference type="PROSITE" id="PS51168"/>
    </source>
</evidence>
<dbReference type="SUPFAM" id="SSF48600">
    <property type="entry name" value="Chorismate mutase II"/>
    <property type="match status" value="1"/>
</dbReference>
<dbReference type="PANTHER" id="PTHR38041:SF2">
    <property type="entry name" value="SECRETED CHORISMATE MUTASE"/>
    <property type="match status" value="1"/>
</dbReference>
<proteinExistence type="predicted"/>
<comment type="pathway">
    <text evidence="1 5">Metabolic intermediate biosynthesis; prephenate biosynthesis; prephenate from chorismate: step 1/1.</text>
</comment>
<dbReference type="SMART" id="SM00830">
    <property type="entry name" value="CM_2"/>
    <property type="match status" value="1"/>
</dbReference>
<dbReference type="Gene3D" id="1.20.59.10">
    <property type="entry name" value="Chorismate mutase"/>
    <property type="match status" value="1"/>
</dbReference>
<evidence type="ECO:0000256" key="4">
    <source>
        <dbReference type="ARBA" id="ARBA00023235"/>
    </source>
</evidence>
<dbReference type="InterPro" id="IPR036263">
    <property type="entry name" value="Chorismate_II_sf"/>
</dbReference>
<dbReference type="EMBL" id="JAVLUS010000002">
    <property type="protein sequence ID" value="MDS1112646.1"/>
    <property type="molecule type" value="Genomic_DNA"/>
</dbReference>
<name>A0ABU2GMF4_9ACTN</name>
<gene>
    <name evidence="8" type="ORF">RD149_02585</name>
</gene>
<organism evidence="8 9">
    <name type="scientific">Gordonia westfalica</name>
    <dbReference type="NCBI Taxonomy" id="158898"/>
    <lineage>
        <taxon>Bacteria</taxon>
        <taxon>Bacillati</taxon>
        <taxon>Actinomycetota</taxon>
        <taxon>Actinomycetes</taxon>
        <taxon>Mycobacteriales</taxon>
        <taxon>Gordoniaceae</taxon>
        <taxon>Gordonia</taxon>
    </lineage>
</organism>
<dbReference type="InterPro" id="IPR051331">
    <property type="entry name" value="Chorismate_mutase-related"/>
</dbReference>
<dbReference type="NCBIfam" id="NF006741">
    <property type="entry name" value="PRK09269.1"/>
    <property type="match status" value="1"/>
</dbReference>
<dbReference type="InterPro" id="IPR002701">
    <property type="entry name" value="CM_II_prokaryot"/>
</dbReference>
<dbReference type="InterPro" id="IPR036979">
    <property type="entry name" value="CM_dom_sf"/>
</dbReference>
<dbReference type="EC" id="5.4.99.5" evidence="2 5"/>